<feature type="compositionally biased region" description="Basic and acidic residues" evidence="1">
    <location>
        <begin position="227"/>
        <end position="242"/>
    </location>
</feature>
<keyword evidence="3" id="KW-1185">Reference proteome</keyword>
<accession>A0A839VHJ7</accession>
<reference evidence="2 3" key="1">
    <citation type="submission" date="2020-08" db="EMBL/GenBank/DDBJ databases">
        <title>Genomic Encyclopedia of Type Strains, Phase III (KMG-III): the genomes of soil and plant-associated and newly described type strains.</title>
        <authorList>
            <person name="Whitman W."/>
        </authorList>
    </citation>
    <scope>NUCLEOTIDE SEQUENCE [LARGE SCALE GENOMIC DNA]</scope>
    <source>
        <strain evidence="2 3">CECT 7282</strain>
    </source>
</reference>
<name>A0A839VHJ7_9GAMM</name>
<protein>
    <submittedName>
        <fullName evidence="2">Uncharacterized protein</fullName>
    </submittedName>
</protein>
<evidence type="ECO:0000313" key="3">
    <source>
        <dbReference type="Proteomes" id="UP000547614"/>
    </source>
</evidence>
<evidence type="ECO:0000313" key="2">
    <source>
        <dbReference type="EMBL" id="MBB3191876.1"/>
    </source>
</evidence>
<evidence type="ECO:0000256" key="1">
    <source>
        <dbReference type="SAM" id="MobiDB-lite"/>
    </source>
</evidence>
<dbReference type="Proteomes" id="UP000547614">
    <property type="component" value="Unassembled WGS sequence"/>
</dbReference>
<proteinExistence type="predicted"/>
<feature type="compositionally biased region" description="Low complexity" evidence="1">
    <location>
        <begin position="42"/>
        <end position="60"/>
    </location>
</feature>
<gene>
    <name evidence="2" type="ORF">FHR94_003150</name>
</gene>
<sequence length="285" mass="31098">MNRYFQQLARRSGLLHGPGRALRTPTMEQHLERAAPPPSAAPPSVTVKAPAPSMAASAAPEARRSVLTAPRNEPAPSASSRVSEAEQAPPLVIHRLVPATPANVAEPHRPLPHKIKIQARENRPQQLRSAPEAERTALRRSPPLPEQRPLSSVQVETVAVGPESALRQRPRPQRAEAEPSSVKHRQPPEPVLERAQTWGEPVGPDEAETGRRRRHASPPQDGVSAQGRDRQPDQPATRRDSVAVHIGRVVVDVHQPAKPPKSARPAESGWASAGVELHRHYLKGW</sequence>
<comment type="caution">
    <text evidence="2">The sequence shown here is derived from an EMBL/GenBank/DDBJ whole genome shotgun (WGS) entry which is preliminary data.</text>
</comment>
<feature type="region of interest" description="Disordered" evidence="1">
    <location>
        <begin position="101"/>
        <end position="272"/>
    </location>
</feature>
<dbReference type="EMBL" id="JACHXP010000018">
    <property type="protein sequence ID" value="MBB3191876.1"/>
    <property type="molecule type" value="Genomic_DNA"/>
</dbReference>
<feature type="region of interest" description="Disordered" evidence="1">
    <location>
        <begin position="1"/>
        <end position="87"/>
    </location>
</feature>
<organism evidence="2 3">
    <name type="scientific">Halomonas cerina</name>
    <dbReference type="NCBI Taxonomy" id="447424"/>
    <lineage>
        <taxon>Bacteria</taxon>
        <taxon>Pseudomonadati</taxon>
        <taxon>Pseudomonadota</taxon>
        <taxon>Gammaproteobacteria</taxon>
        <taxon>Oceanospirillales</taxon>
        <taxon>Halomonadaceae</taxon>
        <taxon>Halomonas</taxon>
    </lineage>
</organism>
<dbReference type="AlphaFoldDB" id="A0A839VHJ7"/>